<dbReference type="PANTHER" id="PTHR30466">
    <property type="entry name" value="FLAVIN REDUCTASE"/>
    <property type="match status" value="1"/>
</dbReference>
<dbReference type="GO" id="GO:0006208">
    <property type="term" value="P:pyrimidine nucleobase catabolic process"/>
    <property type="evidence" value="ECO:0007669"/>
    <property type="project" value="TreeGrafter"/>
</dbReference>
<dbReference type="GO" id="GO:0042602">
    <property type="term" value="F:riboflavin reductase (NADPH) activity"/>
    <property type="evidence" value="ECO:0007669"/>
    <property type="project" value="TreeGrafter"/>
</dbReference>
<proteinExistence type="predicted"/>
<dbReference type="OrthoDB" id="9789254at2"/>
<dbReference type="GO" id="GO:0010181">
    <property type="term" value="F:FMN binding"/>
    <property type="evidence" value="ECO:0007669"/>
    <property type="project" value="InterPro"/>
</dbReference>
<dbReference type="InterPro" id="IPR012349">
    <property type="entry name" value="Split_barrel_FMN-bd"/>
</dbReference>
<evidence type="ECO:0000313" key="3">
    <source>
        <dbReference type="EMBL" id="AMY67497.1"/>
    </source>
</evidence>
<dbReference type="PANTHER" id="PTHR30466:SF1">
    <property type="entry name" value="FMN REDUCTASE (NADH) RUTF"/>
    <property type="match status" value="1"/>
</dbReference>
<dbReference type="SUPFAM" id="SSF50475">
    <property type="entry name" value="FMN-binding split barrel"/>
    <property type="match status" value="1"/>
</dbReference>
<keyword evidence="1" id="KW-0560">Oxidoreductase</keyword>
<evidence type="ECO:0000313" key="4">
    <source>
        <dbReference type="Proteomes" id="UP000076128"/>
    </source>
</evidence>
<dbReference type="SMART" id="SM00903">
    <property type="entry name" value="Flavin_Reduct"/>
    <property type="match status" value="1"/>
</dbReference>
<dbReference type="Proteomes" id="UP000076128">
    <property type="component" value="Chromosome"/>
</dbReference>
<dbReference type="STRING" id="1335048.AKL17_0235"/>
<dbReference type="InterPro" id="IPR002563">
    <property type="entry name" value="Flavin_Rdtase-like_dom"/>
</dbReference>
<sequence length="169" mass="17021">MTAPLRESFLEAMSRAAATVTVVTTDGAAGRAGVTVSAMSSVSAEGQAPTLLVCVHHLSPAAAAIFGNGCFAVNLLAADQQAVADTFAGRVRRADGDRFACGDWSAMPSGAPCLHGALAAFDCRLITATRVGSHHVLLGAAETVEIAGPGLPLLYSGRAYGAPARLDAA</sequence>
<dbReference type="InterPro" id="IPR050268">
    <property type="entry name" value="NADH-dep_flavin_reductase"/>
</dbReference>
<dbReference type="KEGG" id="daa:AKL17_0235"/>
<reference evidence="3 4" key="1">
    <citation type="submission" date="2015-09" db="EMBL/GenBank/DDBJ databases">
        <title>Complete genome sequence of Defluviimonas alba cai42t isolated from an oilfield in Xinjiang.</title>
        <authorList>
            <person name="Geng S."/>
            <person name="Pan X."/>
            <person name="Wu X."/>
        </authorList>
    </citation>
    <scope>NUCLEOTIDE SEQUENCE [LARGE SCALE GENOMIC DNA]</scope>
    <source>
        <strain evidence="4">cai42</strain>
    </source>
</reference>
<keyword evidence="4" id="KW-1185">Reference proteome</keyword>
<accession>A0A159YYR9</accession>
<protein>
    <submittedName>
        <fullName evidence="3">Flavin reductase-like, FMN-binding</fullName>
    </submittedName>
</protein>
<name>A0A159YYR9_9RHOB</name>
<evidence type="ECO:0000256" key="1">
    <source>
        <dbReference type="ARBA" id="ARBA00023002"/>
    </source>
</evidence>
<dbReference type="Gene3D" id="2.30.110.10">
    <property type="entry name" value="Electron Transport, Fmn-binding Protein, Chain A"/>
    <property type="match status" value="1"/>
</dbReference>
<dbReference type="Pfam" id="PF01613">
    <property type="entry name" value="Flavin_Reduct"/>
    <property type="match status" value="1"/>
</dbReference>
<evidence type="ECO:0000259" key="2">
    <source>
        <dbReference type="SMART" id="SM00903"/>
    </source>
</evidence>
<dbReference type="RefSeq" id="WP_066808788.1">
    <property type="nucleotide sequence ID" value="NZ_CP012661.1"/>
</dbReference>
<feature type="domain" description="Flavin reductase like" evidence="2">
    <location>
        <begin position="13"/>
        <end position="162"/>
    </location>
</feature>
<gene>
    <name evidence="3" type="ORF">AKL17_0235</name>
</gene>
<dbReference type="EMBL" id="CP012661">
    <property type="protein sequence ID" value="AMY67497.1"/>
    <property type="molecule type" value="Genomic_DNA"/>
</dbReference>
<dbReference type="PATRIC" id="fig|1335048.3.peg.247"/>
<dbReference type="AlphaFoldDB" id="A0A159YYR9"/>
<organism evidence="3 4">
    <name type="scientific">Frigidibacter mobilis</name>
    <dbReference type="NCBI Taxonomy" id="1335048"/>
    <lineage>
        <taxon>Bacteria</taxon>
        <taxon>Pseudomonadati</taxon>
        <taxon>Pseudomonadota</taxon>
        <taxon>Alphaproteobacteria</taxon>
        <taxon>Rhodobacterales</taxon>
        <taxon>Paracoccaceae</taxon>
        <taxon>Frigidibacter</taxon>
    </lineage>
</organism>